<keyword evidence="4" id="KW-1185">Reference proteome</keyword>
<sequence>MNRKIGLVVLAVTTLGLATACSPANTDAAEREVITLTFGVGLPAQHVIISDLAEPWLERVEELTDGQVEFDMFVGGELVETGEEEAALNAGTIDMGMLHPPYATAQYPLGGVSMLPLSDATSTEASSAYLAMLNGDDEFSDGTTFKSQFTDKGFHVWPTQLAVANRLATVDKQPYSVDTIKKLSLRVSGQVPEMYAANVGYSTVTLPGQDMFDAVSRGAIDGTTGSTSDWVTYGLHDTLKYAIADLDLGHFASVFAIPLDTWNKLPENVQDAMEQAFEETYMDGTQALDDAGEAAVAKFEQAGGEMKSLAEIDPDARDRYLSAVTDTWMDFIDDLEANGHPGKEVALLWRDHLVEAGADVPDGIMSLK</sequence>
<keyword evidence="1 2" id="KW-0732">Signal</keyword>
<dbReference type="EMBL" id="CP093327">
    <property type="protein sequence ID" value="UNK47880.1"/>
    <property type="molecule type" value="Genomic_DNA"/>
</dbReference>
<accession>A0ABY3WC34</accession>
<proteinExistence type="predicted"/>
<dbReference type="PANTHER" id="PTHR33376:SF15">
    <property type="entry name" value="BLL6794 PROTEIN"/>
    <property type="match status" value="1"/>
</dbReference>
<protein>
    <submittedName>
        <fullName evidence="3">TRAP transporter substrate-binding protein DctP</fullName>
    </submittedName>
</protein>
<dbReference type="RefSeq" id="WP_241915577.1">
    <property type="nucleotide sequence ID" value="NZ_CP093327.1"/>
</dbReference>
<name>A0ABY3WC34_9MICC</name>
<dbReference type="Pfam" id="PF03480">
    <property type="entry name" value="DctP"/>
    <property type="match status" value="1"/>
</dbReference>
<keyword evidence="3" id="KW-0614">Plasmid</keyword>
<reference evidence="3 4" key="1">
    <citation type="submission" date="2022-03" db="EMBL/GenBank/DDBJ databases">
        <title>Isotopic signatures of nitrous oxide derived from detoxification processes.</title>
        <authorList>
            <person name="Behrendt U."/>
            <person name="Buchen C."/>
            <person name="Well R."/>
            <person name="Ulrich A."/>
            <person name="Rohe L."/>
            <person name="Kolb S."/>
            <person name="Schloter M."/>
            <person name="Horn M.A."/>
            <person name="Augustin J."/>
        </authorList>
    </citation>
    <scope>NUCLEOTIDE SEQUENCE [LARGE SCALE GENOMIC DNA]</scope>
    <source>
        <strain evidence="3 4">S4-C24</strain>
        <plasmid evidence="3 4">p1</plasmid>
    </source>
</reference>
<organism evidence="3 4">
    <name type="scientific">Arthrobacter sulfonylureivorans</name>
    <dbReference type="NCBI Taxonomy" id="2486855"/>
    <lineage>
        <taxon>Bacteria</taxon>
        <taxon>Bacillati</taxon>
        <taxon>Actinomycetota</taxon>
        <taxon>Actinomycetes</taxon>
        <taxon>Micrococcales</taxon>
        <taxon>Micrococcaceae</taxon>
        <taxon>Arthrobacter</taxon>
    </lineage>
</organism>
<evidence type="ECO:0000256" key="2">
    <source>
        <dbReference type="SAM" id="SignalP"/>
    </source>
</evidence>
<dbReference type="Gene3D" id="3.40.190.170">
    <property type="entry name" value="Bacterial extracellular solute-binding protein, family 7"/>
    <property type="match status" value="1"/>
</dbReference>
<dbReference type="NCBIfam" id="NF037995">
    <property type="entry name" value="TRAP_S1"/>
    <property type="match status" value="1"/>
</dbReference>
<feature type="signal peptide" evidence="2">
    <location>
        <begin position="1"/>
        <end position="20"/>
    </location>
</feature>
<evidence type="ECO:0000256" key="1">
    <source>
        <dbReference type="ARBA" id="ARBA00022729"/>
    </source>
</evidence>
<dbReference type="PROSITE" id="PS51257">
    <property type="entry name" value="PROKAR_LIPOPROTEIN"/>
    <property type="match status" value="1"/>
</dbReference>
<dbReference type="PANTHER" id="PTHR33376">
    <property type="match status" value="1"/>
</dbReference>
<evidence type="ECO:0000313" key="4">
    <source>
        <dbReference type="Proteomes" id="UP000829069"/>
    </source>
</evidence>
<dbReference type="Proteomes" id="UP000829069">
    <property type="component" value="Plasmid p1"/>
</dbReference>
<dbReference type="InterPro" id="IPR038404">
    <property type="entry name" value="TRAP_DctP_sf"/>
</dbReference>
<gene>
    <name evidence="3" type="primary">dctP</name>
    <name evidence="3" type="ORF">MNQ99_18600</name>
</gene>
<geneLocation type="plasmid" evidence="3 4">
    <name>p1</name>
</geneLocation>
<feature type="chain" id="PRO_5046014310" evidence="2">
    <location>
        <begin position="21"/>
        <end position="368"/>
    </location>
</feature>
<evidence type="ECO:0000313" key="3">
    <source>
        <dbReference type="EMBL" id="UNK47880.1"/>
    </source>
</evidence>
<dbReference type="InterPro" id="IPR018389">
    <property type="entry name" value="DctP_fam"/>
</dbReference>